<comment type="subcellular location">
    <subcellularLocation>
        <location evidence="1">Secreted</location>
    </subcellularLocation>
</comment>
<proteinExistence type="predicted"/>
<keyword evidence="2" id="KW-0964">Secreted</keyword>
<dbReference type="SUPFAM" id="SSF50494">
    <property type="entry name" value="Trypsin-like serine proteases"/>
    <property type="match status" value="1"/>
</dbReference>
<dbReference type="PROSITE" id="PS50240">
    <property type="entry name" value="TRYPSIN_DOM"/>
    <property type="match status" value="1"/>
</dbReference>
<dbReference type="PROSITE" id="PS00134">
    <property type="entry name" value="TRYPSIN_HIS"/>
    <property type="match status" value="1"/>
</dbReference>
<organism evidence="9">
    <name type="scientific">Cuerna arida</name>
    <dbReference type="NCBI Taxonomy" id="1464854"/>
    <lineage>
        <taxon>Eukaryota</taxon>
        <taxon>Metazoa</taxon>
        <taxon>Ecdysozoa</taxon>
        <taxon>Arthropoda</taxon>
        <taxon>Hexapoda</taxon>
        <taxon>Insecta</taxon>
        <taxon>Pterygota</taxon>
        <taxon>Neoptera</taxon>
        <taxon>Paraneoptera</taxon>
        <taxon>Hemiptera</taxon>
        <taxon>Auchenorrhyncha</taxon>
        <taxon>Membracoidea</taxon>
        <taxon>Cicadellidae</taxon>
        <taxon>Cicadellinae</taxon>
        <taxon>Proconiini</taxon>
        <taxon>Cuerna</taxon>
    </lineage>
</organism>
<evidence type="ECO:0000259" key="8">
    <source>
        <dbReference type="PROSITE" id="PS50240"/>
    </source>
</evidence>
<dbReference type="PANTHER" id="PTHR24258">
    <property type="entry name" value="SERINE PROTEASE-RELATED"/>
    <property type="match status" value="1"/>
</dbReference>
<evidence type="ECO:0000313" key="9">
    <source>
        <dbReference type="EMBL" id="JAS50522.1"/>
    </source>
</evidence>
<keyword evidence="7" id="KW-0732">Signal</keyword>
<dbReference type="PRINTS" id="PR00722">
    <property type="entry name" value="CHYMOTRYPSIN"/>
</dbReference>
<feature type="region of interest" description="Disordered" evidence="6">
    <location>
        <begin position="414"/>
        <end position="461"/>
    </location>
</feature>
<dbReference type="InterPro" id="IPR009003">
    <property type="entry name" value="Peptidase_S1_PA"/>
</dbReference>
<feature type="compositionally biased region" description="Pro residues" evidence="6">
    <location>
        <begin position="160"/>
        <end position="179"/>
    </location>
</feature>
<dbReference type="InterPro" id="IPR018114">
    <property type="entry name" value="TRYPSIN_HIS"/>
</dbReference>
<dbReference type="SMART" id="SM00020">
    <property type="entry name" value="Tryp_SPc"/>
    <property type="match status" value="1"/>
</dbReference>
<dbReference type="FunFam" id="2.40.10.10:FF:000038">
    <property type="entry name" value="Serine protease"/>
    <property type="match status" value="1"/>
</dbReference>
<feature type="domain" description="Peptidase S1" evidence="8">
    <location>
        <begin position="510"/>
        <end position="754"/>
    </location>
</feature>
<dbReference type="GO" id="GO:0005576">
    <property type="term" value="C:extracellular region"/>
    <property type="evidence" value="ECO:0007669"/>
    <property type="project" value="UniProtKB-SubCell"/>
</dbReference>
<feature type="chain" id="PRO_5008582892" description="Phenoloxidase-activating factor 2" evidence="7">
    <location>
        <begin position="36"/>
        <end position="756"/>
    </location>
</feature>
<accession>A0A1B6FK10</accession>
<evidence type="ECO:0000256" key="6">
    <source>
        <dbReference type="SAM" id="MobiDB-lite"/>
    </source>
</evidence>
<dbReference type="GO" id="GO:0004252">
    <property type="term" value="F:serine-type endopeptidase activity"/>
    <property type="evidence" value="ECO:0007669"/>
    <property type="project" value="InterPro"/>
</dbReference>
<reference evidence="9" key="1">
    <citation type="submission" date="2015-11" db="EMBL/GenBank/DDBJ databases">
        <title>De novo transcriptome assembly of four potential Pierce s Disease insect vectors from Arizona vineyards.</title>
        <authorList>
            <person name="Tassone E.E."/>
        </authorList>
    </citation>
    <scope>NUCLEOTIDE SEQUENCE</scope>
</reference>
<dbReference type="Pfam" id="PF00089">
    <property type="entry name" value="Trypsin"/>
    <property type="match status" value="1"/>
</dbReference>
<feature type="non-terminal residue" evidence="9">
    <location>
        <position position="1"/>
    </location>
</feature>
<feature type="signal peptide" evidence="7">
    <location>
        <begin position="1"/>
        <end position="35"/>
    </location>
</feature>
<dbReference type="InterPro" id="IPR043504">
    <property type="entry name" value="Peptidase_S1_PA_chymotrypsin"/>
</dbReference>
<protein>
    <recommendedName>
        <fullName evidence="4">Phenoloxidase-activating factor 2</fullName>
    </recommendedName>
    <alternativeName>
        <fullName evidence="5">Prophenoloxidase-activating factor II</fullName>
    </alternativeName>
</protein>
<feature type="region of interest" description="Disordered" evidence="6">
    <location>
        <begin position="152"/>
        <end position="179"/>
    </location>
</feature>
<dbReference type="EMBL" id="GECZ01019247">
    <property type="protein sequence ID" value="JAS50522.1"/>
    <property type="molecule type" value="Transcribed_RNA"/>
</dbReference>
<evidence type="ECO:0000256" key="4">
    <source>
        <dbReference type="ARBA" id="ARBA00068096"/>
    </source>
</evidence>
<evidence type="ECO:0000256" key="5">
    <source>
        <dbReference type="ARBA" id="ARBA00076468"/>
    </source>
</evidence>
<sequence length="756" mass="83120">VEWSGPKLEDHTKTGMRLLLLSPLLLLLVTGRTRADDNWSWGKQRGEAGDQLVTSAKVVDEILESSRAGKALEGFDQIYSDPNVQQAITEGNETQARHYIRERLCGLGLMSCDLDAEGKYLHPHDLIYAQPVHIKPVGRPIPAVPVKGPPVGIGGGGYGPPRPVPLPPRPGYGPPPPPPRPYYPGHKTPVYEPEEIPYKPILEEKKPVVVVAGQGSGGVQTHVHHHYHHGDQKVPIPVPGVIDTYEPAPFPTAPAGSYGSPSFSPGPLYGNSIGPSGSGGLYSGSSSYGKPDFYKKQLNIKGTYSGNSLVGSSSTYNTPSSSYNPATATFNTGSIYNTAASSTHNRYPSYESPRLDTDCFCVPFDQCLPHEIARKEDGYFIDPRTNGGSTIEALGPDDVVVTDGNGTMTVVTKPKREDKEAREVKEDIKEEKKERRRREAAEDSVAEASEERKHKPRQAYYPGAGRCGPRQVCCRRPLSPPSSQLYRPSQPQCGVRNTQGINGRIKNPVYVDGDSEFGEYPWQVAILKKDPQESVYVCGGTLIDQQHVITAAHCVKSYTNYDLRVRLGEWDVNHDVEFYPYVERDVSLLQIHPEFYAGTLFNDLAILRLDQPVDFQQSPHISPACLPEPQADYSGYRCWTTGWGKDAFGDYGKYQNILKEVDVPVVSHHQCQAQLQQTRLGYEFKLHPGFICAGGEEGKDACKGDGGGPMVCERGGSWQVVGVVSWGIGCGQYGVPGVYVKVAHYLDWIRQITNRY</sequence>
<dbReference type="GO" id="GO:0006508">
    <property type="term" value="P:proteolysis"/>
    <property type="evidence" value="ECO:0007669"/>
    <property type="project" value="InterPro"/>
</dbReference>
<dbReference type="Gene3D" id="2.40.10.10">
    <property type="entry name" value="Trypsin-like serine proteases"/>
    <property type="match status" value="1"/>
</dbReference>
<gene>
    <name evidence="9" type="ORF">g.21994</name>
</gene>
<evidence type="ECO:0000256" key="3">
    <source>
        <dbReference type="ARBA" id="ARBA00023157"/>
    </source>
</evidence>
<dbReference type="PANTHER" id="PTHR24258:SF142">
    <property type="entry name" value="PEPTIDASE S1 DOMAIN-CONTAINING PROTEIN"/>
    <property type="match status" value="1"/>
</dbReference>
<evidence type="ECO:0000256" key="7">
    <source>
        <dbReference type="SAM" id="SignalP"/>
    </source>
</evidence>
<dbReference type="AlphaFoldDB" id="A0A1B6FK10"/>
<keyword evidence="3" id="KW-1015">Disulfide bond</keyword>
<evidence type="ECO:0000256" key="2">
    <source>
        <dbReference type="ARBA" id="ARBA00022525"/>
    </source>
</evidence>
<feature type="compositionally biased region" description="Basic and acidic residues" evidence="6">
    <location>
        <begin position="414"/>
        <end position="441"/>
    </location>
</feature>
<dbReference type="CDD" id="cd00190">
    <property type="entry name" value="Tryp_SPc"/>
    <property type="match status" value="1"/>
</dbReference>
<dbReference type="InterPro" id="IPR001314">
    <property type="entry name" value="Peptidase_S1A"/>
</dbReference>
<dbReference type="InterPro" id="IPR001254">
    <property type="entry name" value="Trypsin_dom"/>
</dbReference>
<name>A0A1B6FK10_9HEMI</name>
<evidence type="ECO:0000256" key="1">
    <source>
        <dbReference type="ARBA" id="ARBA00004613"/>
    </source>
</evidence>